<dbReference type="GO" id="GO:0031491">
    <property type="term" value="F:nucleosome binding"/>
    <property type="evidence" value="ECO:0007669"/>
    <property type="project" value="TreeGrafter"/>
</dbReference>
<dbReference type="GO" id="GO:0003677">
    <property type="term" value="F:DNA binding"/>
    <property type="evidence" value="ECO:0007669"/>
    <property type="project" value="TreeGrafter"/>
</dbReference>
<gene>
    <name evidence="2" type="ORF">QBC37DRAFT_352118</name>
</gene>
<dbReference type="InterPro" id="IPR006115">
    <property type="entry name" value="6PGDH_NADP-bd"/>
</dbReference>
<dbReference type="Proteomes" id="UP001301769">
    <property type="component" value="Unassembled WGS sequence"/>
</dbReference>
<dbReference type="GO" id="GO:0050661">
    <property type="term" value="F:NADP binding"/>
    <property type="evidence" value="ECO:0007669"/>
    <property type="project" value="InterPro"/>
</dbReference>
<dbReference type="EMBL" id="MU858211">
    <property type="protein sequence ID" value="KAK4209252.1"/>
    <property type="molecule type" value="Genomic_DNA"/>
</dbReference>
<name>A0AAN6Y352_9PEZI</name>
<evidence type="ECO:0000259" key="1">
    <source>
        <dbReference type="Pfam" id="PF03446"/>
    </source>
</evidence>
<proteinExistence type="predicted"/>
<organism evidence="2 3">
    <name type="scientific">Rhypophila decipiens</name>
    <dbReference type="NCBI Taxonomy" id="261697"/>
    <lineage>
        <taxon>Eukaryota</taxon>
        <taxon>Fungi</taxon>
        <taxon>Dikarya</taxon>
        <taxon>Ascomycota</taxon>
        <taxon>Pezizomycotina</taxon>
        <taxon>Sordariomycetes</taxon>
        <taxon>Sordariomycetidae</taxon>
        <taxon>Sordariales</taxon>
        <taxon>Naviculisporaceae</taxon>
        <taxon>Rhypophila</taxon>
    </lineage>
</organism>
<accession>A0AAN6Y352</accession>
<dbReference type="Gene3D" id="3.40.50.720">
    <property type="entry name" value="NAD(P)-binding Rossmann-like Domain"/>
    <property type="match status" value="1"/>
</dbReference>
<keyword evidence="3" id="KW-1185">Reference proteome</keyword>
<protein>
    <recommendedName>
        <fullName evidence="1">6-phosphogluconate dehydrogenase NADP-binding domain-containing protein</fullName>
    </recommendedName>
</protein>
<dbReference type="Pfam" id="PF03446">
    <property type="entry name" value="NAD_binding_2"/>
    <property type="match status" value="1"/>
</dbReference>
<dbReference type="Gene3D" id="1.10.1040.10">
    <property type="entry name" value="N-(1-d-carboxylethyl)-l-norvaline Dehydrogenase, domain 2"/>
    <property type="match status" value="1"/>
</dbReference>
<dbReference type="InterPro" id="IPR036291">
    <property type="entry name" value="NAD(P)-bd_dom_sf"/>
</dbReference>
<evidence type="ECO:0000313" key="3">
    <source>
        <dbReference type="Proteomes" id="UP001301769"/>
    </source>
</evidence>
<dbReference type="PANTHER" id="PTHR43580">
    <property type="entry name" value="OXIDOREDUCTASE GLYR1-RELATED"/>
    <property type="match status" value="1"/>
</dbReference>
<dbReference type="AlphaFoldDB" id="A0AAN6Y352"/>
<dbReference type="GO" id="GO:0140673">
    <property type="term" value="P:transcription elongation-coupled chromatin remodeling"/>
    <property type="evidence" value="ECO:0007669"/>
    <property type="project" value="TreeGrafter"/>
</dbReference>
<dbReference type="InterPro" id="IPR013328">
    <property type="entry name" value="6PGD_dom2"/>
</dbReference>
<reference evidence="2" key="1">
    <citation type="journal article" date="2023" name="Mol. Phylogenet. Evol.">
        <title>Genome-scale phylogeny and comparative genomics of the fungal order Sordariales.</title>
        <authorList>
            <person name="Hensen N."/>
            <person name="Bonometti L."/>
            <person name="Westerberg I."/>
            <person name="Brannstrom I.O."/>
            <person name="Guillou S."/>
            <person name="Cros-Aarteil S."/>
            <person name="Calhoun S."/>
            <person name="Haridas S."/>
            <person name="Kuo A."/>
            <person name="Mondo S."/>
            <person name="Pangilinan J."/>
            <person name="Riley R."/>
            <person name="LaButti K."/>
            <person name="Andreopoulos B."/>
            <person name="Lipzen A."/>
            <person name="Chen C."/>
            <person name="Yan M."/>
            <person name="Daum C."/>
            <person name="Ng V."/>
            <person name="Clum A."/>
            <person name="Steindorff A."/>
            <person name="Ohm R.A."/>
            <person name="Martin F."/>
            <person name="Silar P."/>
            <person name="Natvig D.O."/>
            <person name="Lalanne C."/>
            <person name="Gautier V."/>
            <person name="Ament-Velasquez S.L."/>
            <person name="Kruys A."/>
            <person name="Hutchinson M.I."/>
            <person name="Powell A.J."/>
            <person name="Barry K."/>
            <person name="Miller A.N."/>
            <person name="Grigoriev I.V."/>
            <person name="Debuchy R."/>
            <person name="Gladieux P."/>
            <person name="Hiltunen Thoren M."/>
            <person name="Johannesson H."/>
        </authorList>
    </citation>
    <scope>NUCLEOTIDE SEQUENCE</scope>
    <source>
        <strain evidence="2">PSN293</strain>
    </source>
</reference>
<sequence>MSSSHAPQGVTLIGVGNMGLALATALLKSNHRVTIWNRTPTRPQVQTAIDQGAVLAMDLATAISKNNIIIVCLLDYETIKTSFNSLPDTDVFSGKTLINLTNGTLQQAREMQAFVLETTARAKQYFDGAIMVTPQMVGGPHSFLVISGADDSDVNSVKDVLSPIGRVQYLGSDITAASRFDLAALASMYGMFSGAFVGMGLLKRAGTSDDGNDKNTATIGRVIKEDIVPFLTALVPYLGLIAGSWDEEKWEENLGNPVGMQLQGVRNINAACREEGVDGGEMLDGLADLMARVVERYGSDAGIAGVGEFLLKSWK</sequence>
<dbReference type="PANTHER" id="PTHR43580:SF2">
    <property type="entry name" value="CYTOKINE-LIKE NUCLEAR FACTOR N-PAC"/>
    <property type="match status" value="1"/>
</dbReference>
<reference evidence="2" key="2">
    <citation type="submission" date="2023-05" db="EMBL/GenBank/DDBJ databases">
        <authorList>
            <consortium name="Lawrence Berkeley National Laboratory"/>
            <person name="Steindorff A."/>
            <person name="Hensen N."/>
            <person name="Bonometti L."/>
            <person name="Westerberg I."/>
            <person name="Brannstrom I.O."/>
            <person name="Guillou S."/>
            <person name="Cros-Aarteil S."/>
            <person name="Calhoun S."/>
            <person name="Haridas S."/>
            <person name="Kuo A."/>
            <person name="Mondo S."/>
            <person name="Pangilinan J."/>
            <person name="Riley R."/>
            <person name="Labutti K."/>
            <person name="Andreopoulos B."/>
            <person name="Lipzen A."/>
            <person name="Chen C."/>
            <person name="Yanf M."/>
            <person name="Daum C."/>
            <person name="Ng V."/>
            <person name="Clum A."/>
            <person name="Ohm R."/>
            <person name="Martin F."/>
            <person name="Silar P."/>
            <person name="Natvig D."/>
            <person name="Lalanne C."/>
            <person name="Gautier V."/>
            <person name="Ament-Velasquez S.L."/>
            <person name="Kruys A."/>
            <person name="Hutchinson M.I."/>
            <person name="Powell A.J."/>
            <person name="Barry K."/>
            <person name="Miller A.N."/>
            <person name="Grigoriev I.V."/>
            <person name="Debuchy R."/>
            <person name="Gladieux P."/>
            <person name="Thoren M.H."/>
            <person name="Johannesson H."/>
        </authorList>
    </citation>
    <scope>NUCLEOTIDE SEQUENCE</scope>
    <source>
        <strain evidence="2">PSN293</strain>
    </source>
</reference>
<dbReference type="SUPFAM" id="SSF51735">
    <property type="entry name" value="NAD(P)-binding Rossmann-fold domains"/>
    <property type="match status" value="1"/>
</dbReference>
<evidence type="ECO:0000313" key="2">
    <source>
        <dbReference type="EMBL" id="KAK4209252.1"/>
    </source>
</evidence>
<feature type="domain" description="6-phosphogluconate dehydrogenase NADP-binding" evidence="1">
    <location>
        <begin position="10"/>
        <end position="167"/>
    </location>
</feature>
<comment type="caution">
    <text evidence="2">The sequence shown here is derived from an EMBL/GenBank/DDBJ whole genome shotgun (WGS) entry which is preliminary data.</text>
</comment>
<dbReference type="GO" id="GO:0000785">
    <property type="term" value="C:chromatin"/>
    <property type="evidence" value="ECO:0007669"/>
    <property type="project" value="TreeGrafter"/>
</dbReference>
<dbReference type="InterPro" id="IPR051265">
    <property type="entry name" value="HIBADH-related_NP60_sf"/>
</dbReference>
<dbReference type="GO" id="GO:0016491">
    <property type="term" value="F:oxidoreductase activity"/>
    <property type="evidence" value="ECO:0007669"/>
    <property type="project" value="UniProtKB-KW"/>
</dbReference>